<reference evidence="2" key="1">
    <citation type="submission" date="2011-02" db="EMBL/GenBank/DDBJ databases">
        <title>The complete genome of Planctomyces brasiliensis DSM 5305.</title>
        <authorList>
            <person name="Lucas S."/>
            <person name="Copeland A."/>
            <person name="Lapidus A."/>
            <person name="Bruce D."/>
            <person name="Goodwin L."/>
            <person name="Pitluck S."/>
            <person name="Kyrpides N."/>
            <person name="Mavromatis K."/>
            <person name="Pagani I."/>
            <person name="Ivanova N."/>
            <person name="Ovchinnikova G."/>
            <person name="Lu M."/>
            <person name="Detter J.C."/>
            <person name="Han C."/>
            <person name="Land M."/>
            <person name="Hauser L."/>
            <person name="Markowitz V."/>
            <person name="Cheng J.-F."/>
            <person name="Hugenholtz P."/>
            <person name="Woyke T."/>
            <person name="Wu D."/>
            <person name="Tindall B."/>
            <person name="Pomrenke H.G."/>
            <person name="Brambilla E."/>
            <person name="Klenk H.-P."/>
            <person name="Eisen J.A."/>
        </authorList>
    </citation>
    <scope>NUCLEOTIDE SEQUENCE [LARGE SCALE GENOMIC DNA]</scope>
    <source>
        <strain evidence="2">ATCC 49424 / DSM 5305 / JCM 21570 / NBRC 103401 / IFAM 1448</strain>
    </source>
</reference>
<dbReference type="STRING" id="756272.Plabr_2674"/>
<accession>F0SRV8</accession>
<gene>
    <name evidence="1" type="ordered locus">Plabr_2674</name>
</gene>
<organism evidence="1 2">
    <name type="scientific">Rubinisphaera brasiliensis (strain ATCC 49424 / DSM 5305 / JCM 21570 / IAM 15109 / NBRC 103401 / IFAM 1448)</name>
    <name type="common">Planctomyces brasiliensis</name>
    <dbReference type="NCBI Taxonomy" id="756272"/>
    <lineage>
        <taxon>Bacteria</taxon>
        <taxon>Pseudomonadati</taxon>
        <taxon>Planctomycetota</taxon>
        <taxon>Planctomycetia</taxon>
        <taxon>Planctomycetales</taxon>
        <taxon>Planctomycetaceae</taxon>
        <taxon>Rubinisphaera</taxon>
    </lineage>
</organism>
<evidence type="ECO:0000313" key="2">
    <source>
        <dbReference type="Proteomes" id="UP000006860"/>
    </source>
</evidence>
<sequence>MAFHLGNELRDEISFDKGNLQIRGLCGRRVDAAVHFTRLNCQYPGEDPFVMSRIRMERHEDRIYDWRSGQDL</sequence>
<dbReference type="Proteomes" id="UP000006860">
    <property type="component" value="Chromosome"/>
</dbReference>
<proteinExistence type="predicted"/>
<dbReference type="AlphaFoldDB" id="F0SRV8"/>
<dbReference type="EMBL" id="CP002546">
    <property type="protein sequence ID" value="ADY60274.1"/>
    <property type="molecule type" value="Genomic_DNA"/>
</dbReference>
<protein>
    <submittedName>
        <fullName evidence="1">Uncharacterized protein</fullName>
    </submittedName>
</protein>
<keyword evidence="2" id="KW-1185">Reference proteome</keyword>
<dbReference type="HOGENOM" id="CLU_2719845_0_0_0"/>
<dbReference type="KEGG" id="pbs:Plabr_2674"/>
<name>F0SRV8_RUBBR</name>
<evidence type="ECO:0000313" key="1">
    <source>
        <dbReference type="EMBL" id="ADY60274.1"/>
    </source>
</evidence>